<dbReference type="RefSeq" id="WP_008977681.1">
    <property type="nucleotide sequence ID" value="NZ_AP031411.1"/>
</dbReference>
<dbReference type="AlphaFoldDB" id="A0A4R3JAT7"/>
<dbReference type="EMBL" id="BHEO01000002">
    <property type="protein sequence ID" value="GBU04016.1"/>
    <property type="molecule type" value="Genomic_DNA"/>
</dbReference>
<protein>
    <submittedName>
        <fullName evidence="2 3">Glutaredoxin</fullName>
    </submittedName>
</protein>
<reference evidence="2 5" key="1">
    <citation type="journal article" date="2018" name="Int. J. Syst. Evol. Microbiol.">
        <title>Draft Genome Sequence of Faecalimonas umbilicata JCM 30896T, an Acetate-Producing Bacterium Isolated from Human Feces.</title>
        <authorList>
            <person name="Sakamoto M."/>
            <person name="Ikeyama N."/>
            <person name="Yuki M."/>
            <person name="Ohkuma M."/>
        </authorList>
    </citation>
    <scope>NUCLEOTIDE SEQUENCE [LARGE SCALE GENOMIC DNA]</scope>
    <source>
        <strain evidence="2 5">EGH7</strain>
    </source>
</reference>
<feature type="domain" description="Glutaredoxin" evidence="1">
    <location>
        <begin position="4"/>
        <end position="32"/>
    </location>
</feature>
<evidence type="ECO:0000313" key="5">
    <source>
        <dbReference type="Proteomes" id="UP000702954"/>
    </source>
</evidence>
<organism evidence="3 4">
    <name type="scientific">Faecalimonas umbilicata</name>
    <dbReference type="NCBI Taxonomy" id="1912855"/>
    <lineage>
        <taxon>Bacteria</taxon>
        <taxon>Bacillati</taxon>
        <taxon>Bacillota</taxon>
        <taxon>Clostridia</taxon>
        <taxon>Lachnospirales</taxon>
        <taxon>Lachnospiraceae</taxon>
        <taxon>Faecalimonas</taxon>
    </lineage>
</organism>
<accession>A0A4R3JAT7</accession>
<evidence type="ECO:0000313" key="2">
    <source>
        <dbReference type="EMBL" id="GBU04016.1"/>
    </source>
</evidence>
<dbReference type="GeneID" id="97508013"/>
<comment type="caution">
    <text evidence="3">The sequence shown here is derived from an EMBL/GenBank/DDBJ whole genome shotgun (WGS) entry which is preliminary data.</text>
</comment>
<dbReference type="InterPro" id="IPR002109">
    <property type="entry name" value="Glutaredoxin"/>
</dbReference>
<dbReference type="EMBL" id="SLZV01000031">
    <property type="protein sequence ID" value="TCS62697.1"/>
    <property type="molecule type" value="Genomic_DNA"/>
</dbReference>
<reference evidence="3 4" key="2">
    <citation type="submission" date="2019-03" db="EMBL/GenBank/DDBJ databases">
        <title>Genomic Encyclopedia of Type Strains, Phase IV (KMG-IV): sequencing the most valuable type-strain genomes for metagenomic binning, comparative biology and taxonomic classification.</title>
        <authorList>
            <person name="Goeker M."/>
        </authorList>
    </citation>
    <scope>NUCLEOTIDE SEQUENCE [LARGE SCALE GENOMIC DNA]</scope>
    <source>
        <strain evidence="3 4">DSM 103426</strain>
    </source>
</reference>
<gene>
    <name evidence="3" type="ORF">EDD74_13121</name>
    <name evidence="2" type="ORF">FAEUMB_05570</name>
</gene>
<keyword evidence="5" id="KW-1185">Reference proteome</keyword>
<dbReference type="Proteomes" id="UP000702954">
    <property type="component" value="Unassembled WGS sequence"/>
</dbReference>
<evidence type="ECO:0000313" key="4">
    <source>
        <dbReference type="Proteomes" id="UP000294613"/>
    </source>
</evidence>
<dbReference type="Proteomes" id="UP000294613">
    <property type="component" value="Unassembled WGS sequence"/>
</dbReference>
<evidence type="ECO:0000259" key="1">
    <source>
        <dbReference type="Pfam" id="PF00462"/>
    </source>
</evidence>
<dbReference type="InterPro" id="IPR036249">
    <property type="entry name" value="Thioredoxin-like_sf"/>
</dbReference>
<proteinExistence type="predicted"/>
<sequence>MKLVIYGTDTCKDCVDAKALLDAKGIRYLFLEFSDSIGNLKRFLKIRDTNPMFDAVKEKGGVGVPLFVLEDGTMTFDVNEVISKIENA</sequence>
<evidence type="ECO:0000313" key="3">
    <source>
        <dbReference type="EMBL" id="TCS62697.1"/>
    </source>
</evidence>
<dbReference type="Pfam" id="PF00462">
    <property type="entry name" value="Glutaredoxin"/>
    <property type="match status" value="1"/>
</dbReference>
<name>A0A4R3JAT7_9FIRM</name>
<dbReference type="SUPFAM" id="SSF52833">
    <property type="entry name" value="Thioredoxin-like"/>
    <property type="match status" value="1"/>
</dbReference>
<dbReference type="Gene3D" id="3.40.30.10">
    <property type="entry name" value="Glutaredoxin"/>
    <property type="match status" value="1"/>
</dbReference>